<organism evidence="2 3">
    <name type="scientific">Euproctis pseudoconspersa nucleopolyhedrovirus</name>
    <dbReference type="NCBI Taxonomy" id="307467"/>
    <lineage>
        <taxon>Viruses</taxon>
        <taxon>Viruses incertae sedis</taxon>
        <taxon>Naldaviricetes</taxon>
        <taxon>Lefavirales</taxon>
        <taxon>Baculoviridae</taxon>
        <taxon>Alphabaculovirus</taxon>
        <taxon>Alphabaculovirus eupseudoconspersae</taxon>
    </lineage>
</organism>
<name>C3TX20_9ABAC</name>
<accession>C3TX20</accession>
<dbReference type="GO" id="GO:0016020">
    <property type="term" value="C:membrane"/>
    <property type="evidence" value="ECO:0007669"/>
    <property type="project" value="TreeGrafter"/>
</dbReference>
<dbReference type="KEGG" id="vg:7804667"/>
<sequence>MAFLDKSMVKEEPVWGNRLADRFSAFYYTTQRRKSIVHMLFVRTLGLILAIALCAYVYLKARDKYGLSFYFRFSHWAFAIIALMYAAGLVSSLVEYISNGEFVALYASRRLPWYMRVHWIVFNVAVTTNLMLSVMYFLIFNACVFSAVVGNYSYCCKIFETPHRIVGSTVYVVSAILVTFELVLSAIPVRLIDFYQVLMYNIVYSLVLNVFQNYTQTNIYNFNCNDKEALLTVLTCLILCFAMYVLTYTIDLIKCACKKYIIKA</sequence>
<dbReference type="Proteomes" id="UP000203846">
    <property type="component" value="Segment"/>
</dbReference>
<reference evidence="2 3" key="1">
    <citation type="journal article" date="2009" name="Virus Genes">
        <title>Morphology and genome of Euproctis pseudoconspersa nucleopolyhedrovirus.</title>
        <authorList>
            <person name="Tang X.D."/>
            <person name="Xiao Q."/>
            <person name="Ma X.C."/>
            <person name="Zhu Z.R."/>
            <person name="Zhang C.X."/>
        </authorList>
    </citation>
    <scope>NUCLEOTIDE SEQUENCE [LARGE SCALE GENOMIC DNA]</scope>
    <source>
        <strain evidence="2 3">Hangzhou</strain>
    </source>
</reference>
<evidence type="ECO:0000313" key="2">
    <source>
        <dbReference type="EMBL" id="ACO53562.1"/>
    </source>
</evidence>
<keyword evidence="1" id="KW-0472">Membrane</keyword>
<evidence type="ECO:0000313" key="3">
    <source>
        <dbReference type="Proteomes" id="UP000203846"/>
    </source>
</evidence>
<feature type="transmembrane region" description="Helical" evidence="1">
    <location>
        <begin position="75"/>
        <end position="98"/>
    </location>
</feature>
<dbReference type="GeneID" id="7804667"/>
<keyword evidence="3" id="KW-1185">Reference proteome</keyword>
<feature type="transmembrane region" description="Helical" evidence="1">
    <location>
        <begin position="231"/>
        <end position="253"/>
    </location>
</feature>
<dbReference type="EMBL" id="FJ227128">
    <property type="protein sequence ID" value="ACO53562.1"/>
    <property type="molecule type" value="Genomic_DNA"/>
</dbReference>
<feature type="transmembrane region" description="Helical" evidence="1">
    <location>
        <begin position="40"/>
        <end position="59"/>
    </location>
</feature>
<dbReference type="PANTHER" id="PTHR12242:SF1">
    <property type="entry name" value="MYND-TYPE DOMAIN-CONTAINING PROTEIN"/>
    <property type="match status" value="1"/>
</dbReference>
<dbReference type="PANTHER" id="PTHR12242">
    <property type="entry name" value="OS02G0130600 PROTEIN-RELATED"/>
    <property type="match status" value="1"/>
</dbReference>
<evidence type="ECO:0000256" key="1">
    <source>
        <dbReference type="SAM" id="Phobius"/>
    </source>
</evidence>
<protein>
    <submittedName>
        <fullName evidence="2">Uncharacterized protein</fullName>
    </submittedName>
</protein>
<keyword evidence="1" id="KW-1133">Transmembrane helix</keyword>
<feature type="transmembrane region" description="Helical" evidence="1">
    <location>
        <begin position="169"/>
        <end position="187"/>
    </location>
</feature>
<feature type="transmembrane region" description="Helical" evidence="1">
    <location>
        <begin position="194"/>
        <end position="211"/>
    </location>
</feature>
<proteinExistence type="predicted"/>
<dbReference type="RefSeq" id="YP_002854722.1">
    <property type="nucleotide sequence ID" value="NC_012639.1"/>
</dbReference>
<dbReference type="OrthoDB" id="13338at10239"/>
<keyword evidence="1" id="KW-0812">Transmembrane</keyword>
<feature type="transmembrane region" description="Helical" evidence="1">
    <location>
        <begin position="119"/>
        <end position="149"/>
    </location>
</feature>